<protein>
    <submittedName>
        <fullName evidence="1">Transposase IS200 like protein</fullName>
    </submittedName>
</protein>
<dbReference type="KEGG" id="svp:Pan189_38990"/>
<name>A0A517R6N3_9PLAN</name>
<evidence type="ECO:0000313" key="2">
    <source>
        <dbReference type="Proteomes" id="UP000317318"/>
    </source>
</evidence>
<dbReference type="InterPro" id="IPR036515">
    <property type="entry name" value="Transposase_17_sf"/>
</dbReference>
<proteinExistence type="predicted"/>
<dbReference type="GO" id="GO:0004803">
    <property type="term" value="F:transposase activity"/>
    <property type="evidence" value="ECO:0007669"/>
    <property type="project" value="InterPro"/>
</dbReference>
<dbReference type="GO" id="GO:0043565">
    <property type="term" value="F:sequence-specific DNA binding"/>
    <property type="evidence" value="ECO:0007669"/>
    <property type="project" value="TreeGrafter"/>
</dbReference>
<dbReference type="PANTHER" id="PTHR36966">
    <property type="entry name" value="REP-ASSOCIATED TYROSINE TRANSPOSASE"/>
    <property type="match status" value="1"/>
</dbReference>
<dbReference type="InterPro" id="IPR052715">
    <property type="entry name" value="RAYT_transposase"/>
</dbReference>
<dbReference type="GO" id="GO:0006313">
    <property type="term" value="P:DNA transposition"/>
    <property type="evidence" value="ECO:0007669"/>
    <property type="project" value="InterPro"/>
</dbReference>
<dbReference type="AlphaFoldDB" id="A0A517R6N3"/>
<dbReference type="PANTHER" id="PTHR36966:SF1">
    <property type="entry name" value="REP-ASSOCIATED TYROSINE TRANSPOSASE"/>
    <property type="match status" value="1"/>
</dbReference>
<keyword evidence="2" id="KW-1185">Reference proteome</keyword>
<dbReference type="Proteomes" id="UP000317318">
    <property type="component" value="Chromosome"/>
</dbReference>
<dbReference type="Gene3D" id="3.30.70.1290">
    <property type="entry name" value="Transposase IS200-like"/>
    <property type="match status" value="1"/>
</dbReference>
<sequence>MLNSERSRQWLGSAIDQARDRFHFELWAYVIMPEHVHLLVYPLNARHGIEVIRAAIKRPVAKNAVDWLSENDPEWLNRITVRKGIRSERRFWQKGAGYDRNVTSSKALQNIVNYIHMNPVRRGHVQRAVDWKWSSASFVSEQRPGPIEVDRILSEWWD</sequence>
<reference evidence="1 2" key="1">
    <citation type="submission" date="2019-02" db="EMBL/GenBank/DDBJ databases">
        <title>Deep-cultivation of Planctomycetes and their phenomic and genomic characterization uncovers novel biology.</title>
        <authorList>
            <person name="Wiegand S."/>
            <person name="Jogler M."/>
            <person name="Boedeker C."/>
            <person name="Pinto D."/>
            <person name="Vollmers J."/>
            <person name="Rivas-Marin E."/>
            <person name="Kohn T."/>
            <person name="Peeters S.H."/>
            <person name="Heuer A."/>
            <person name="Rast P."/>
            <person name="Oberbeckmann S."/>
            <person name="Bunk B."/>
            <person name="Jeske O."/>
            <person name="Meyerdierks A."/>
            <person name="Storesund J.E."/>
            <person name="Kallscheuer N."/>
            <person name="Luecker S."/>
            <person name="Lage O.M."/>
            <person name="Pohl T."/>
            <person name="Merkel B.J."/>
            <person name="Hornburger P."/>
            <person name="Mueller R.-W."/>
            <person name="Bruemmer F."/>
            <person name="Labrenz M."/>
            <person name="Spormann A.M."/>
            <person name="Op den Camp H."/>
            <person name="Overmann J."/>
            <person name="Amann R."/>
            <person name="Jetten M.S.M."/>
            <person name="Mascher T."/>
            <person name="Medema M.H."/>
            <person name="Devos D.P."/>
            <person name="Kaster A.-K."/>
            <person name="Ovreas L."/>
            <person name="Rohde M."/>
            <person name="Galperin M.Y."/>
            <person name="Jogler C."/>
        </authorList>
    </citation>
    <scope>NUCLEOTIDE SEQUENCE [LARGE SCALE GENOMIC DNA]</scope>
    <source>
        <strain evidence="1 2">Pan189</strain>
    </source>
</reference>
<gene>
    <name evidence="1" type="ORF">Pan189_38990</name>
</gene>
<organism evidence="1 2">
    <name type="scientific">Stratiformator vulcanicus</name>
    <dbReference type="NCBI Taxonomy" id="2527980"/>
    <lineage>
        <taxon>Bacteria</taxon>
        <taxon>Pseudomonadati</taxon>
        <taxon>Planctomycetota</taxon>
        <taxon>Planctomycetia</taxon>
        <taxon>Planctomycetales</taxon>
        <taxon>Planctomycetaceae</taxon>
        <taxon>Stratiformator</taxon>
    </lineage>
</organism>
<dbReference type="EMBL" id="CP036268">
    <property type="protein sequence ID" value="QDT39491.1"/>
    <property type="molecule type" value="Genomic_DNA"/>
</dbReference>
<evidence type="ECO:0000313" key="1">
    <source>
        <dbReference type="EMBL" id="QDT39491.1"/>
    </source>
</evidence>
<dbReference type="SUPFAM" id="SSF143422">
    <property type="entry name" value="Transposase IS200-like"/>
    <property type="match status" value="1"/>
</dbReference>
<accession>A0A517R6N3</accession>
<dbReference type="OrthoDB" id="9794403at2"/>